<dbReference type="Gene3D" id="3.40.50.2020">
    <property type="match status" value="1"/>
</dbReference>
<dbReference type="RefSeq" id="WP_084119299.1">
    <property type="nucleotide sequence ID" value="NZ_LT838813.1"/>
</dbReference>
<feature type="domain" description="Phosphoribosyltransferase" evidence="2">
    <location>
        <begin position="138"/>
        <end position="231"/>
    </location>
</feature>
<proteinExistence type="inferred from homology"/>
<comment type="similarity">
    <text evidence="1">Belongs to the ComF/GntX family.</text>
</comment>
<dbReference type="InterPro" id="IPR051910">
    <property type="entry name" value="ComF/GntX_DNA_util-trans"/>
</dbReference>
<keyword evidence="4" id="KW-1185">Reference proteome</keyword>
<dbReference type="Pfam" id="PF00156">
    <property type="entry name" value="Pribosyltran"/>
    <property type="match status" value="1"/>
</dbReference>
<accession>A0A1W2H1K7</accession>
<dbReference type="PANTHER" id="PTHR47505:SF1">
    <property type="entry name" value="DNA UTILIZATION PROTEIN YHGH"/>
    <property type="match status" value="1"/>
</dbReference>
<dbReference type="InterPro" id="IPR000836">
    <property type="entry name" value="PRTase_dom"/>
</dbReference>
<dbReference type="AlphaFoldDB" id="A0A1W2H1K7"/>
<evidence type="ECO:0000313" key="4">
    <source>
        <dbReference type="Proteomes" id="UP000192333"/>
    </source>
</evidence>
<organism evidence="3 4">
    <name type="scientific">Aquiflexum balticum DSM 16537</name>
    <dbReference type="NCBI Taxonomy" id="758820"/>
    <lineage>
        <taxon>Bacteria</taxon>
        <taxon>Pseudomonadati</taxon>
        <taxon>Bacteroidota</taxon>
        <taxon>Cytophagia</taxon>
        <taxon>Cytophagales</taxon>
        <taxon>Cyclobacteriaceae</taxon>
        <taxon>Aquiflexum</taxon>
    </lineage>
</organism>
<evidence type="ECO:0000313" key="3">
    <source>
        <dbReference type="EMBL" id="SMD42502.1"/>
    </source>
</evidence>
<dbReference type="OrthoDB" id="9779910at2"/>
<protein>
    <submittedName>
        <fullName evidence="3">ComF family protein</fullName>
    </submittedName>
</protein>
<dbReference type="InterPro" id="IPR029057">
    <property type="entry name" value="PRTase-like"/>
</dbReference>
<gene>
    <name evidence="3" type="ORF">SAMN00777080_1056</name>
</gene>
<dbReference type="EMBL" id="LT838813">
    <property type="protein sequence ID" value="SMD42502.1"/>
    <property type="molecule type" value="Genomic_DNA"/>
</dbReference>
<evidence type="ECO:0000256" key="1">
    <source>
        <dbReference type="ARBA" id="ARBA00008007"/>
    </source>
</evidence>
<dbReference type="CDD" id="cd06223">
    <property type="entry name" value="PRTases_typeI"/>
    <property type="match status" value="1"/>
</dbReference>
<name>A0A1W2H1K7_9BACT</name>
<dbReference type="Proteomes" id="UP000192333">
    <property type="component" value="Chromosome I"/>
</dbReference>
<sequence>MELRFSIFEDFLALVFPKTCCLCKRSLFDFENQLCKICIANLPIADYHLRPQNNDLVVKIMGLTHPNLVMSFLRFTKKGISQSLLHQLKYKNRPEIGAELGRIYGSILHSVNLQNNWDEITPVPLHPLKQKRRGYNQSEQFANGLSESLGIPVNISLERVQFTETQTSKSRIERIENVSEVFKVKKESQLAGKRILLVDDVMTTGATLVSCANILHRQMVKTVDLAVIAAGKA</sequence>
<evidence type="ECO:0000259" key="2">
    <source>
        <dbReference type="Pfam" id="PF00156"/>
    </source>
</evidence>
<reference evidence="4" key="1">
    <citation type="submission" date="2017-04" db="EMBL/GenBank/DDBJ databases">
        <authorList>
            <person name="Varghese N."/>
            <person name="Submissions S."/>
        </authorList>
    </citation>
    <scope>NUCLEOTIDE SEQUENCE [LARGE SCALE GENOMIC DNA]</scope>
    <source>
        <strain evidence="4">DSM 16537</strain>
    </source>
</reference>
<dbReference type="STRING" id="758820.SAMN00777080_1056"/>
<dbReference type="SUPFAM" id="SSF53271">
    <property type="entry name" value="PRTase-like"/>
    <property type="match status" value="1"/>
</dbReference>
<dbReference type="PANTHER" id="PTHR47505">
    <property type="entry name" value="DNA UTILIZATION PROTEIN YHGH"/>
    <property type="match status" value="1"/>
</dbReference>